<dbReference type="RefSeq" id="WP_069655238.1">
    <property type="nucleotide sequence ID" value="NZ_CP013655.1"/>
</dbReference>
<sequence length="494" mass="59566">MLEKYLEKNIYRKIVLLEALYKYEKIDITHYIEIFEAFPTTVQNDLEDLVQTLDIYILSYEKQKKYFYVEFNKDIPLFEIRKIIYQQSLFLKTCTKFLEQQFNYLDLVEEEFISVSKAYNLKKKAEAFFSACHLDFENERLNSSEFETRFLYLYYLTKIDINYETNQTIEFEEACEDMLDLIEHEFSTRVYTEESRYFILQGMNIAYSRQDKEKLELEEKVIVDLKKRPIFKLVEQAWKSLNMERFLPEHEIVYVVSLFNSCEYSFSQLENLFEDHEKLRSTFLVGRPDIIRLIQYFEEEFDQILLGDFSFEEGIIRLTRNAWYNHQVLVHGSFYTLHPKNEELFQRIVKVLFKWGQGIKNLLVIDTNLIYRFIDEAGPILMQEKLLFRLKIVTDSDSKFLLYQSKFSEFNVFDIVVENKFYRSIYEVEGYDQSIRNEYIFCEEALIPSVLEDHPHIIPISVDMLLDHSFLLVCMKPYQHFMEVHNTSYINGVK</sequence>
<proteinExistence type="predicted"/>
<evidence type="ECO:0000313" key="2">
    <source>
        <dbReference type="Proteomes" id="UP000067523"/>
    </source>
</evidence>
<accession>A0A0U2VJ99</accession>
<dbReference type="KEGG" id="erx:ATZ35_10565"/>
<gene>
    <name evidence="1" type="ORF">ATZ35_10565</name>
</gene>
<reference evidence="2" key="1">
    <citation type="submission" date="2015-12" db="EMBL/GenBank/DDBJ databases">
        <authorList>
            <person name="Lauer A."/>
            <person name="Humrighouse B."/>
            <person name="Loparev V."/>
            <person name="Shewmaker P.L."/>
            <person name="Whitney A.M."/>
            <person name="McLaughlin R.W."/>
        </authorList>
    </citation>
    <scope>NUCLEOTIDE SEQUENCE [LARGE SCALE GENOMIC DNA]</scope>
    <source>
        <strain evidence="2">LMG 26678</strain>
    </source>
</reference>
<dbReference type="EMBL" id="CP013655">
    <property type="protein sequence ID" value="ALS37579.1"/>
    <property type="molecule type" value="Genomic_DNA"/>
</dbReference>
<keyword evidence="2" id="KW-1185">Reference proteome</keyword>
<dbReference type="AlphaFoldDB" id="A0A0U2VJ99"/>
<protein>
    <recommendedName>
        <fullName evidence="3">Mga helix-turn-helix domain-containing protein</fullName>
    </recommendedName>
</protein>
<evidence type="ECO:0000313" key="1">
    <source>
        <dbReference type="EMBL" id="ALS37579.1"/>
    </source>
</evidence>
<organism evidence="1 2">
    <name type="scientific">Enterococcus rotai</name>
    <dbReference type="NCBI Taxonomy" id="118060"/>
    <lineage>
        <taxon>Bacteria</taxon>
        <taxon>Bacillati</taxon>
        <taxon>Bacillota</taxon>
        <taxon>Bacilli</taxon>
        <taxon>Lactobacillales</taxon>
        <taxon>Enterococcaceae</taxon>
        <taxon>Enterococcus</taxon>
    </lineage>
</organism>
<evidence type="ECO:0008006" key="3">
    <source>
        <dbReference type="Google" id="ProtNLM"/>
    </source>
</evidence>
<name>A0A0U2VJ99_9ENTE</name>
<dbReference type="STRING" id="118060.ATZ35_10565"/>
<dbReference type="Proteomes" id="UP000067523">
    <property type="component" value="Chromosome"/>
</dbReference>